<proteinExistence type="predicted"/>
<gene>
    <name evidence="2" type="ORF">FAM09_07740</name>
</gene>
<organism evidence="2 3">
    <name type="scientific">Niastella caeni</name>
    <dbReference type="NCBI Taxonomy" id="2569763"/>
    <lineage>
        <taxon>Bacteria</taxon>
        <taxon>Pseudomonadati</taxon>
        <taxon>Bacteroidota</taxon>
        <taxon>Chitinophagia</taxon>
        <taxon>Chitinophagales</taxon>
        <taxon>Chitinophagaceae</taxon>
        <taxon>Niastella</taxon>
    </lineage>
</organism>
<evidence type="ECO:0000313" key="3">
    <source>
        <dbReference type="Proteomes" id="UP000306918"/>
    </source>
</evidence>
<dbReference type="EMBL" id="STFF01000001">
    <property type="protein sequence ID" value="THU41985.1"/>
    <property type="molecule type" value="Genomic_DNA"/>
</dbReference>
<dbReference type="RefSeq" id="WP_136576472.1">
    <property type="nucleotide sequence ID" value="NZ_STFF01000001.1"/>
</dbReference>
<reference evidence="2 3" key="1">
    <citation type="submission" date="2019-04" db="EMBL/GenBank/DDBJ databases">
        <title>Niastella caeni sp. nov., isolated from activated sludge.</title>
        <authorList>
            <person name="Sheng M."/>
        </authorList>
    </citation>
    <scope>NUCLEOTIDE SEQUENCE [LARGE SCALE GENOMIC DNA]</scope>
    <source>
        <strain evidence="2 3">HX-2-15</strain>
    </source>
</reference>
<accession>A0A4S8I1Y7</accession>
<evidence type="ECO:0000313" key="2">
    <source>
        <dbReference type="EMBL" id="THU41985.1"/>
    </source>
</evidence>
<dbReference type="Proteomes" id="UP000306918">
    <property type="component" value="Unassembled WGS sequence"/>
</dbReference>
<dbReference type="AlphaFoldDB" id="A0A4S8I1Y7"/>
<keyword evidence="3" id="KW-1185">Reference proteome</keyword>
<comment type="caution">
    <text evidence="2">The sequence shown here is derived from an EMBL/GenBank/DDBJ whole genome shotgun (WGS) entry which is preliminary data.</text>
</comment>
<protein>
    <submittedName>
        <fullName evidence="2">Uncharacterized protein</fullName>
    </submittedName>
</protein>
<feature type="region of interest" description="Disordered" evidence="1">
    <location>
        <begin position="39"/>
        <end position="59"/>
    </location>
</feature>
<sequence>MRARRLRRRLFNLFAFTILAFAIYLVAFSKDEPMPQADQTAHAVSAKTAPGNASSYSKK</sequence>
<evidence type="ECO:0000256" key="1">
    <source>
        <dbReference type="SAM" id="MobiDB-lite"/>
    </source>
</evidence>
<name>A0A4S8I1Y7_9BACT</name>